<evidence type="ECO:0000256" key="3">
    <source>
        <dbReference type="ARBA" id="ARBA00022801"/>
    </source>
</evidence>
<evidence type="ECO:0000313" key="11">
    <source>
        <dbReference type="EMBL" id="MDX6806498.1"/>
    </source>
</evidence>
<keyword evidence="4" id="KW-0133">Cell shape</keyword>
<keyword evidence="2 9" id="KW-0732">Signal</keyword>
<dbReference type="Proteomes" id="UP001274321">
    <property type="component" value="Unassembled WGS sequence"/>
</dbReference>
<feature type="domain" description="Peptidase S11 D-alanyl-D-alanine carboxypeptidase A N-terminal" evidence="10">
    <location>
        <begin position="23"/>
        <end position="243"/>
    </location>
</feature>
<accession>A0ABU4RNT2</accession>
<evidence type="ECO:0000256" key="6">
    <source>
        <dbReference type="ARBA" id="ARBA00023316"/>
    </source>
</evidence>
<feature type="signal peptide" evidence="9">
    <location>
        <begin position="1"/>
        <end position="23"/>
    </location>
</feature>
<keyword evidence="6" id="KW-0961">Cell wall biogenesis/degradation</keyword>
<dbReference type="PRINTS" id="PR00725">
    <property type="entry name" value="DADACBPTASE1"/>
</dbReference>
<dbReference type="GO" id="GO:0004180">
    <property type="term" value="F:carboxypeptidase activity"/>
    <property type="evidence" value="ECO:0007669"/>
    <property type="project" value="UniProtKB-KW"/>
</dbReference>
<dbReference type="InterPro" id="IPR018044">
    <property type="entry name" value="Peptidase_S11"/>
</dbReference>
<evidence type="ECO:0000256" key="1">
    <source>
        <dbReference type="ARBA" id="ARBA00007164"/>
    </source>
</evidence>
<comment type="caution">
    <text evidence="11">The sequence shown here is derived from an EMBL/GenBank/DDBJ whole genome shotgun (WGS) entry which is preliminary data.</text>
</comment>
<proteinExistence type="inferred from homology"/>
<dbReference type="PANTHER" id="PTHR21581">
    <property type="entry name" value="D-ALANYL-D-ALANINE CARBOXYPEPTIDASE"/>
    <property type="match status" value="1"/>
</dbReference>
<dbReference type="InterPro" id="IPR012338">
    <property type="entry name" value="Beta-lactam/transpept-like"/>
</dbReference>
<keyword evidence="3 11" id="KW-0378">Hydrolase</keyword>
<dbReference type="RefSeq" id="WP_319844625.1">
    <property type="nucleotide sequence ID" value="NZ_JAXAFJ010000005.1"/>
</dbReference>
<organism evidence="11 12">
    <name type="scientific">Terrihabitans rhizophilus</name>
    <dbReference type="NCBI Taxonomy" id="3092662"/>
    <lineage>
        <taxon>Bacteria</taxon>
        <taxon>Pseudomonadati</taxon>
        <taxon>Pseudomonadota</taxon>
        <taxon>Alphaproteobacteria</taxon>
        <taxon>Hyphomicrobiales</taxon>
        <taxon>Terrihabitans</taxon>
    </lineage>
</organism>
<evidence type="ECO:0000256" key="4">
    <source>
        <dbReference type="ARBA" id="ARBA00022960"/>
    </source>
</evidence>
<evidence type="ECO:0000256" key="5">
    <source>
        <dbReference type="ARBA" id="ARBA00022984"/>
    </source>
</evidence>
<keyword evidence="11" id="KW-0645">Protease</keyword>
<dbReference type="PANTHER" id="PTHR21581:SF6">
    <property type="entry name" value="TRAFFICKING PROTEIN PARTICLE COMPLEX SUBUNIT 12"/>
    <property type="match status" value="1"/>
</dbReference>
<keyword evidence="11" id="KW-0121">Carboxypeptidase</keyword>
<feature type="chain" id="PRO_5045804513" evidence="9">
    <location>
        <begin position="24"/>
        <end position="396"/>
    </location>
</feature>
<dbReference type="SUPFAM" id="SSF56601">
    <property type="entry name" value="beta-lactamase/transpeptidase-like"/>
    <property type="match status" value="1"/>
</dbReference>
<feature type="region of interest" description="Disordered" evidence="8">
    <location>
        <begin position="373"/>
        <end position="396"/>
    </location>
</feature>
<comment type="similarity">
    <text evidence="1 7">Belongs to the peptidase S11 family.</text>
</comment>
<protein>
    <submittedName>
        <fullName evidence="11">D-alanyl-D-alanine carboxypeptidase family protein</fullName>
        <ecNumber evidence="11">3.4.-.-</ecNumber>
    </submittedName>
</protein>
<dbReference type="Pfam" id="PF00768">
    <property type="entry name" value="Peptidase_S11"/>
    <property type="match status" value="1"/>
</dbReference>
<dbReference type="EMBL" id="JAXAFJ010000005">
    <property type="protein sequence ID" value="MDX6806498.1"/>
    <property type="molecule type" value="Genomic_DNA"/>
</dbReference>
<evidence type="ECO:0000256" key="8">
    <source>
        <dbReference type="SAM" id="MobiDB-lite"/>
    </source>
</evidence>
<keyword evidence="12" id="KW-1185">Reference proteome</keyword>
<dbReference type="Gene3D" id="3.40.710.10">
    <property type="entry name" value="DD-peptidase/beta-lactamase superfamily"/>
    <property type="match status" value="1"/>
</dbReference>
<evidence type="ECO:0000259" key="10">
    <source>
        <dbReference type="Pfam" id="PF00768"/>
    </source>
</evidence>
<dbReference type="InterPro" id="IPR001967">
    <property type="entry name" value="Peptidase_S11_N"/>
</dbReference>
<name>A0ABU4RNT2_9HYPH</name>
<gene>
    <name evidence="11" type="ORF">SCD90_10510</name>
</gene>
<reference evidence="11 12" key="1">
    <citation type="submission" date="2023-11" db="EMBL/GenBank/DDBJ databases">
        <authorList>
            <person name="Bao R."/>
        </authorList>
    </citation>
    <scope>NUCLEOTIDE SEQUENCE [LARGE SCALE GENOMIC DNA]</scope>
    <source>
        <strain evidence="11 12">PJ23</strain>
    </source>
</reference>
<keyword evidence="5" id="KW-0573">Peptidoglycan synthesis</keyword>
<evidence type="ECO:0000256" key="2">
    <source>
        <dbReference type="ARBA" id="ARBA00022729"/>
    </source>
</evidence>
<evidence type="ECO:0000256" key="7">
    <source>
        <dbReference type="RuleBase" id="RU004016"/>
    </source>
</evidence>
<dbReference type="EC" id="3.4.-.-" evidence="11"/>
<evidence type="ECO:0000313" key="12">
    <source>
        <dbReference type="Proteomes" id="UP001274321"/>
    </source>
</evidence>
<evidence type="ECO:0000256" key="9">
    <source>
        <dbReference type="SAM" id="SignalP"/>
    </source>
</evidence>
<sequence>MMTRSLRLMLCVLLAAMGPASLAAAKPALVIDADSGRVLYAQEATHRWFPASLTKLMTTYVVLNAVKQGRISLDTPLVYTQRAQEEQPSKMGFPVGTVITVENALKLLIVKSANDLAVTLAEGVGGNVETFVTEMNAVARQLGMRESNFTNPNGWYDPLQVTSARDMAILARAIYRDYPQSAMLYKATGVQLGKRLIRGHNSLLGRFEGADGMKTGFTCPSGFNLVASAQRGQRRLIAVVMGEANAKERTQHAAQMLEAGFGSWTFWRTGQEVQTLASVASEAPNMRAEICEKKKVAPEAVGEVADNGEGDLVGAGPGALKAGLTMSYTGDAQRPLLLEKPEPGPVLQGFLGPNPNGPPEFIALAERLAPPAPVIEKTASGSDVPMPRPRPAKLTK</sequence>